<reference evidence="2 3" key="1">
    <citation type="submission" date="2010-02" db="EMBL/GenBank/DDBJ databases">
        <authorList>
            <person name="Weinstock G."/>
            <person name="Sodergren E."/>
            <person name="Clifton S."/>
            <person name="Fulton L."/>
            <person name="Fulton B."/>
            <person name="Courtney L."/>
            <person name="Fronick C."/>
            <person name="Harrison M."/>
            <person name="Strong C."/>
            <person name="Farmer C."/>
            <person name="Delahaunty K."/>
            <person name="Markovic C."/>
            <person name="Hall O."/>
            <person name="Minx P."/>
            <person name="Tomlinson C."/>
            <person name="Mitreva M."/>
            <person name="Nelson J."/>
            <person name="Hou S."/>
            <person name="Wollam A."/>
            <person name="Pepin K.H."/>
            <person name="Johnson M."/>
            <person name="Bhonagiri V."/>
            <person name="Zhang X."/>
            <person name="Suruliraj S."/>
            <person name="Warren W."/>
            <person name="Chinwalla A."/>
            <person name="Mardis E.R."/>
            <person name="Wilson R.K."/>
        </authorList>
    </citation>
    <scope>NUCLEOTIDE SEQUENCE [LARGE SCALE GENOMIC DNA]</scope>
    <source>
        <strain evidence="2 3">ATCC 33693</strain>
    </source>
</reference>
<comment type="caution">
    <text evidence="2">The sequence shown here is derived from an EMBL/GenBank/DDBJ whole genome shotgun (WGS) entry which is preliminary data.</text>
</comment>
<evidence type="ECO:0000256" key="1">
    <source>
        <dbReference type="SAM" id="Coils"/>
    </source>
</evidence>
<dbReference type="STRING" id="546275.FUSPEROL_01714"/>
<dbReference type="InterPro" id="IPR007060">
    <property type="entry name" value="FtsL/DivIC"/>
</dbReference>
<accession>D4CWA5</accession>
<dbReference type="eggNOG" id="COG2919">
    <property type="taxonomic scope" value="Bacteria"/>
</dbReference>
<dbReference type="HOGENOM" id="CLU_177659_1_0_0"/>
<dbReference type="OrthoDB" id="88697at2"/>
<evidence type="ECO:0000313" key="3">
    <source>
        <dbReference type="Proteomes" id="UP000003748"/>
    </source>
</evidence>
<dbReference type="GeneID" id="78419925"/>
<organism evidence="2 3">
    <name type="scientific">Fusobacterium periodonticum ATCC 33693</name>
    <dbReference type="NCBI Taxonomy" id="546275"/>
    <lineage>
        <taxon>Bacteria</taxon>
        <taxon>Fusobacteriati</taxon>
        <taxon>Fusobacteriota</taxon>
        <taxon>Fusobacteriia</taxon>
        <taxon>Fusobacteriales</taxon>
        <taxon>Fusobacteriaceae</taxon>
        <taxon>Fusobacterium</taxon>
    </lineage>
</organism>
<protein>
    <submittedName>
        <fullName evidence="2">Septum formation initiator</fullName>
    </submittedName>
</protein>
<sequence>MSKRLGWLLLIMFLVLMTFNVTSQIKHNMSKKNSIQEEIKIVNKKIEETTANIAKYDRKIESLDDDFEKERVARNMFQMVKDDEVIYKYVEKDNNPNSIKEEK</sequence>
<evidence type="ECO:0000313" key="2">
    <source>
        <dbReference type="EMBL" id="EFE86320.1"/>
    </source>
</evidence>
<dbReference type="RefSeq" id="WP_005973913.1">
    <property type="nucleotide sequence ID" value="NZ_GG665898.1"/>
</dbReference>
<keyword evidence="1" id="KW-0175">Coiled coil</keyword>
<gene>
    <name evidence="2" type="ORF">FUSPEROL_01714</name>
</gene>
<dbReference type="AlphaFoldDB" id="D4CWA5"/>
<proteinExistence type="predicted"/>
<dbReference type="EMBL" id="ACJY01000089">
    <property type="protein sequence ID" value="EFE86320.1"/>
    <property type="molecule type" value="Genomic_DNA"/>
</dbReference>
<name>D4CWA5_9FUSO</name>
<feature type="coiled-coil region" evidence="1">
    <location>
        <begin position="32"/>
        <end position="66"/>
    </location>
</feature>
<dbReference type="Pfam" id="PF04977">
    <property type="entry name" value="DivIC"/>
    <property type="match status" value="1"/>
</dbReference>
<dbReference type="Proteomes" id="UP000003748">
    <property type="component" value="Unassembled WGS sequence"/>
</dbReference>